<feature type="domain" description="DUF2207" evidence="2">
    <location>
        <begin position="53"/>
        <end position="96"/>
    </location>
</feature>
<evidence type="ECO:0000256" key="1">
    <source>
        <dbReference type="SAM" id="Phobius"/>
    </source>
</evidence>
<protein>
    <recommendedName>
        <fullName evidence="2">DUF2207 domain-containing protein</fullName>
    </recommendedName>
</protein>
<evidence type="ECO:0000313" key="3">
    <source>
        <dbReference type="EMBL" id="ATU19984.1"/>
    </source>
</evidence>
<dbReference type="AlphaFoldDB" id="A0A2D3D4K2"/>
<gene>
    <name evidence="3" type="ORF">BcFMB_02510</name>
</gene>
<keyword evidence="1" id="KW-1133">Transmembrane helix</keyword>
<feature type="transmembrane region" description="Helical" evidence="1">
    <location>
        <begin position="16"/>
        <end position="42"/>
    </location>
</feature>
<dbReference type="KEGG" id="bcho:BcFMB_02510"/>
<sequence length="118" mass="13048">MSTSTVSSSRSCKRNLLLAIVTTVLTALLFGFAGTIILAGIANSGRDARMTYRSLDYDVTVEDDGSLHIVETVDVKLDKQKKRQPWRQIYQRYTLDSNQLTGISGISVEQLDTGDIYA</sequence>
<dbReference type="InterPro" id="IPR018702">
    <property type="entry name" value="DUF2207"/>
</dbReference>
<keyword evidence="1" id="KW-0812">Transmembrane</keyword>
<reference evidence="3 4" key="1">
    <citation type="submission" date="2016-11" db="EMBL/GenBank/DDBJ databases">
        <title>complete genome sequence of Bifidobacterium choerinum strain FMB-1.</title>
        <authorList>
            <person name="Park C.-S."/>
            <person name="Jung D.-H."/>
            <person name="Choi D.-S."/>
        </authorList>
    </citation>
    <scope>NUCLEOTIDE SEQUENCE [LARGE SCALE GENOMIC DNA]</scope>
    <source>
        <strain evidence="3 4">FMB-1</strain>
    </source>
</reference>
<evidence type="ECO:0000259" key="2">
    <source>
        <dbReference type="Pfam" id="PF09972"/>
    </source>
</evidence>
<proteinExistence type="predicted"/>
<name>A0A2D3D4K2_9BIFI</name>
<dbReference type="RefSeq" id="WP_024540145.1">
    <property type="nucleotide sequence ID" value="NZ_CP018044.1"/>
</dbReference>
<dbReference type="EMBL" id="CP018044">
    <property type="protein sequence ID" value="ATU19984.1"/>
    <property type="molecule type" value="Genomic_DNA"/>
</dbReference>
<dbReference type="Proteomes" id="UP000229907">
    <property type="component" value="Chromosome"/>
</dbReference>
<keyword evidence="1" id="KW-0472">Membrane</keyword>
<organism evidence="3 4">
    <name type="scientific">Bifidobacterium choerinum</name>
    <dbReference type="NCBI Taxonomy" id="35760"/>
    <lineage>
        <taxon>Bacteria</taxon>
        <taxon>Bacillati</taxon>
        <taxon>Actinomycetota</taxon>
        <taxon>Actinomycetes</taxon>
        <taxon>Bifidobacteriales</taxon>
        <taxon>Bifidobacteriaceae</taxon>
        <taxon>Bifidobacterium</taxon>
    </lineage>
</organism>
<dbReference type="Pfam" id="PF09972">
    <property type="entry name" value="DUF2207"/>
    <property type="match status" value="1"/>
</dbReference>
<accession>A0A2D3D4K2</accession>
<evidence type="ECO:0000313" key="4">
    <source>
        <dbReference type="Proteomes" id="UP000229907"/>
    </source>
</evidence>